<dbReference type="GO" id="GO:0016020">
    <property type="term" value="C:membrane"/>
    <property type="evidence" value="ECO:0007669"/>
    <property type="project" value="UniProtKB-SubCell"/>
</dbReference>
<evidence type="ECO:0000256" key="2">
    <source>
        <dbReference type="ARBA" id="ARBA00022692"/>
    </source>
</evidence>
<dbReference type="GO" id="GO:0006465">
    <property type="term" value="P:signal peptide processing"/>
    <property type="evidence" value="ECO:0007669"/>
    <property type="project" value="UniProtKB-UniRule"/>
</dbReference>
<comment type="subcellular location">
    <subcellularLocation>
        <location evidence="1">Membrane</location>
    </subcellularLocation>
</comment>
<dbReference type="EMBL" id="LQQY01000007">
    <property type="protein sequence ID" value="KZE51625.1"/>
    <property type="molecule type" value="Genomic_DNA"/>
</dbReference>
<dbReference type="NCBIfam" id="NF046067">
    <property type="entry name" value="SigPepSipWBacil"/>
    <property type="match status" value="1"/>
</dbReference>
<name>A0A165LC08_9BACI</name>
<dbReference type="PANTHER" id="PTHR10806:SF6">
    <property type="entry name" value="SIGNAL PEPTIDASE COMPLEX CATALYTIC SUBUNIT SEC11"/>
    <property type="match status" value="1"/>
</dbReference>
<dbReference type="InterPro" id="IPR001733">
    <property type="entry name" value="Peptidase_S26B"/>
</dbReference>
<proteinExistence type="predicted"/>
<dbReference type="Proteomes" id="UP000076510">
    <property type="component" value="Unassembled WGS sequence"/>
</dbReference>
<keyword evidence="2 6" id="KW-0812">Transmembrane</keyword>
<evidence type="ECO:0000313" key="8">
    <source>
        <dbReference type="Proteomes" id="UP000076510"/>
    </source>
</evidence>
<evidence type="ECO:0000256" key="3">
    <source>
        <dbReference type="ARBA" id="ARBA00022989"/>
    </source>
</evidence>
<evidence type="ECO:0000256" key="5">
    <source>
        <dbReference type="NCBIfam" id="TIGR02228"/>
    </source>
</evidence>
<comment type="caution">
    <text evidence="7">The sequence shown here is derived from an EMBL/GenBank/DDBJ whole genome shotgun (WGS) entry which is preliminary data.</text>
</comment>
<dbReference type="GO" id="GO:0004252">
    <property type="term" value="F:serine-type endopeptidase activity"/>
    <property type="evidence" value="ECO:0007669"/>
    <property type="project" value="UniProtKB-UniRule"/>
</dbReference>
<dbReference type="PRINTS" id="PR00728">
    <property type="entry name" value="SIGNALPTASE"/>
</dbReference>
<organism evidence="7 8">
    <name type="scientific">Rossellomorea marisflavi</name>
    <dbReference type="NCBI Taxonomy" id="189381"/>
    <lineage>
        <taxon>Bacteria</taxon>
        <taxon>Bacillati</taxon>
        <taxon>Bacillota</taxon>
        <taxon>Bacilli</taxon>
        <taxon>Bacillales</taxon>
        <taxon>Bacillaceae</taxon>
        <taxon>Rossellomorea</taxon>
    </lineage>
</organism>
<accession>A0A165LC08</accession>
<dbReference type="EC" id="3.4.21.89" evidence="5"/>
<reference evidence="8" key="1">
    <citation type="submission" date="2016-01" db="EMBL/GenBank/DDBJ databases">
        <title>Whole genome sequencing of Bhargavaea cecembensis T14.</title>
        <authorList>
            <person name="Hong K.W."/>
        </authorList>
    </citation>
    <scope>NUCLEOTIDE SEQUENCE [LARGE SCALE GENOMIC DNA]</scope>
    <source>
        <strain evidence="8">M19</strain>
    </source>
</reference>
<dbReference type="RefSeq" id="WP_063190712.1">
    <property type="nucleotide sequence ID" value="NZ_LQQY01000007.1"/>
</dbReference>
<feature type="transmembrane region" description="Helical" evidence="6">
    <location>
        <begin position="21"/>
        <end position="39"/>
    </location>
</feature>
<keyword evidence="3 6" id="KW-1133">Transmembrane helix</keyword>
<dbReference type="NCBIfam" id="TIGR02228">
    <property type="entry name" value="sigpep_I_arch"/>
    <property type="match status" value="1"/>
</dbReference>
<dbReference type="OrthoDB" id="2243765at2"/>
<protein>
    <recommendedName>
        <fullName evidence="5">Signal peptidase I</fullName>
        <ecNumber evidence="5">3.4.21.89</ecNumber>
    </recommendedName>
</protein>
<dbReference type="InterPro" id="IPR036286">
    <property type="entry name" value="LexA/Signal_pep-like_sf"/>
</dbReference>
<evidence type="ECO:0000256" key="6">
    <source>
        <dbReference type="SAM" id="Phobius"/>
    </source>
</evidence>
<dbReference type="GO" id="GO:0009003">
    <property type="term" value="F:signal peptidase activity"/>
    <property type="evidence" value="ECO:0007669"/>
    <property type="project" value="UniProtKB-EC"/>
</dbReference>
<dbReference type="SUPFAM" id="SSF51306">
    <property type="entry name" value="LexA/Signal peptidase"/>
    <property type="match status" value="1"/>
</dbReference>
<evidence type="ECO:0000256" key="4">
    <source>
        <dbReference type="ARBA" id="ARBA00023136"/>
    </source>
</evidence>
<evidence type="ECO:0000256" key="1">
    <source>
        <dbReference type="ARBA" id="ARBA00004370"/>
    </source>
</evidence>
<sequence length="196" mass="21545">MKRKRKGRNRLKKFLSNSITAILFIVFIGMMFIVISSMASGGEPQLFGKQLKTVLSGSMEPEFQTGSVIAVEPVQDAEALKKGDVISFVVPDGTMVTHRIADVTKNGDQTLFQIKGDNNKEADTEPVLAQNVVAKYTGFTIPYLGYFVDFAKSNNGMALLMIIPGVFLLGYSAFTIRSALKEIDQNQTKKELDKPA</sequence>
<dbReference type="AlphaFoldDB" id="A0A165LC08"/>
<evidence type="ECO:0000313" key="7">
    <source>
        <dbReference type="EMBL" id="KZE51625.1"/>
    </source>
</evidence>
<dbReference type="CDD" id="cd06462">
    <property type="entry name" value="Peptidase_S24_S26"/>
    <property type="match status" value="1"/>
</dbReference>
<dbReference type="PANTHER" id="PTHR10806">
    <property type="entry name" value="SIGNAL PEPTIDASE COMPLEX CATALYTIC SUBUNIT SEC11"/>
    <property type="match status" value="1"/>
</dbReference>
<gene>
    <name evidence="7" type="ORF">AV649_14100</name>
</gene>
<keyword evidence="4 6" id="KW-0472">Membrane</keyword>
<feature type="transmembrane region" description="Helical" evidence="6">
    <location>
        <begin position="157"/>
        <end position="180"/>
    </location>
</feature>